<dbReference type="Pfam" id="PF07690">
    <property type="entry name" value="MFS_1"/>
    <property type="match status" value="1"/>
</dbReference>
<proteinExistence type="predicted"/>
<dbReference type="Proteomes" id="UP000253891">
    <property type="component" value="Unassembled WGS sequence"/>
</dbReference>
<feature type="transmembrane region" description="Helical" evidence="7">
    <location>
        <begin position="137"/>
        <end position="156"/>
    </location>
</feature>
<evidence type="ECO:0000256" key="6">
    <source>
        <dbReference type="ARBA" id="ARBA00023136"/>
    </source>
</evidence>
<dbReference type="Gene3D" id="1.20.1720.10">
    <property type="entry name" value="Multidrug resistance protein D"/>
    <property type="match status" value="1"/>
</dbReference>
<reference evidence="9 10" key="1">
    <citation type="journal article" date="2015" name="BMC Genomics">
        <title>Comparative genomics of Fructobacillus spp. and Leuconostoc spp. reveals niche-specific evolution of Fructobacillus spp.</title>
        <authorList>
            <person name="Endo A."/>
            <person name="Tanizawa Y."/>
            <person name="Tanaka N."/>
            <person name="Maeno S."/>
            <person name="Kumar H."/>
            <person name="Shiwa Y."/>
            <person name="Okada S."/>
            <person name="Yoshikawa H."/>
            <person name="Dicks L."/>
            <person name="Nakagawa J."/>
            <person name="Arita M."/>
        </authorList>
    </citation>
    <scope>NUCLEOTIDE SEQUENCE [LARGE SCALE GENOMIC DNA]</scope>
    <source>
        <strain evidence="9 10">JCM 12225</strain>
    </source>
</reference>
<evidence type="ECO:0000256" key="2">
    <source>
        <dbReference type="ARBA" id="ARBA00022448"/>
    </source>
</evidence>
<evidence type="ECO:0000256" key="5">
    <source>
        <dbReference type="ARBA" id="ARBA00022989"/>
    </source>
</evidence>
<feature type="transmembrane region" description="Helical" evidence="7">
    <location>
        <begin position="485"/>
        <end position="511"/>
    </location>
</feature>
<feature type="transmembrane region" description="Helical" evidence="7">
    <location>
        <begin position="168"/>
        <end position="188"/>
    </location>
</feature>
<feature type="transmembrane region" description="Helical" evidence="7">
    <location>
        <begin position="365"/>
        <end position="383"/>
    </location>
</feature>
<organism evidence="9 10">
    <name type="scientific">Fructobacillus ficulneus</name>
    <dbReference type="NCBI Taxonomy" id="157463"/>
    <lineage>
        <taxon>Bacteria</taxon>
        <taxon>Bacillati</taxon>
        <taxon>Bacillota</taxon>
        <taxon>Bacilli</taxon>
        <taxon>Lactobacillales</taxon>
        <taxon>Lactobacillaceae</taxon>
        <taxon>Fructobacillus</taxon>
    </lineage>
</organism>
<dbReference type="PROSITE" id="PS00216">
    <property type="entry name" value="SUGAR_TRANSPORT_1"/>
    <property type="match status" value="1"/>
</dbReference>
<feature type="transmembrane region" description="Helical" evidence="7">
    <location>
        <begin position="312"/>
        <end position="330"/>
    </location>
</feature>
<feature type="transmembrane region" description="Helical" evidence="7">
    <location>
        <begin position="235"/>
        <end position="252"/>
    </location>
</feature>
<evidence type="ECO:0000313" key="10">
    <source>
        <dbReference type="Proteomes" id="UP000253891"/>
    </source>
</evidence>
<evidence type="ECO:0000256" key="4">
    <source>
        <dbReference type="ARBA" id="ARBA00022692"/>
    </source>
</evidence>
<accession>A0A0K8MID7</accession>
<dbReference type="InterPro" id="IPR036259">
    <property type="entry name" value="MFS_trans_sf"/>
</dbReference>
<dbReference type="GO" id="GO:0005886">
    <property type="term" value="C:plasma membrane"/>
    <property type="evidence" value="ECO:0007669"/>
    <property type="project" value="UniProtKB-SubCell"/>
</dbReference>
<dbReference type="InterPro" id="IPR020846">
    <property type="entry name" value="MFS_dom"/>
</dbReference>
<dbReference type="InterPro" id="IPR011701">
    <property type="entry name" value="MFS"/>
</dbReference>
<sequence length="519" mass="55079">MSDTQEHGSKRWIALIALSLGVFMALLDVSIVNVALPTMVKSFNTTFSNVQWVISSYTISYAVVILVLSKLADMYGRKKLFLASMVIFVIASAANGLAPNLLALDIGRAVQAIGGGGLMTVAMALVASIFQGKERGLAMGIMGSVMGLSTVSGPLIGGALSEAFGWPAIFYVNVPLGIFAAVLVWLTVKETPSYGQGQKIDILGMVLSAVAIFSAVYGLIQKEDNPHLAWTDPKIALWLGLAAIFLVVFIFVELKLKHPMMNLKLFKNKNFVGAVVVAFALGSAIYAMNVFLTSLMQNYMGYSAFNTGLRQIPMTIWTLILGPVTGYLGSHFSVKKLISGSLLIAGLGYWAFASAMTSSLSYVDLLLPLTLLGIANALINPLLNNAGLAGAKPEEIGMTSGLINVFRQLGISFGVVILGLTQTNQYDSYLNGHFALHGMGANVVASIKHVFVEAGPFASHSVAFSNSFAHFPMIGQVQHVVEGAFFAGMSGLSFTAMAIVLVGAVVSFVLLHDGESAKK</sequence>
<name>A0A0K8MID7_9LACO</name>
<feature type="transmembrane region" description="Helical" evidence="7">
    <location>
        <begin position="110"/>
        <end position="130"/>
    </location>
</feature>
<evidence type="ECO:0000256" key="1">
    <source>
        <dbReference type="ARBA" id="ARBA00004651"/>
    </source>
</evidence>
<feature type="transmembrane region" description="Helical" evidence="7">
    <location>
        <begin position="337"/>
        <end position="353"/>
    </location>
</feature>
<dbReference type="InterPro" id="IPR005829">
    <property type="entry name" value="Sugar_transporter_CS"/>
</dbReference>
<feature type="transmembrane region" description="Helical" evidence="7">
    <location>
        <begin position="404"/>
        <end position="421"/>
    </location>
</feature>
<dbReference type="InterPro" id="IPR004638">
    <property type="entry name" value="EmrB-like"/>
</dbReference>
<dbReference type="GO" id="GO:0022857">
    <property type="term" value="F:transmembrane transporter activity"/>
    <property type="evidence" value="ECO:0007669"/>
    <property type="project" value="InterPro"/>
</dbReference>
<dbReference type="STRING" id="157463.GCA_001047075_01220"/>
<evidence type="ECO:0000256" key="7">
    <source>
        <dbReference type="SAM" id="Phobius"/>
    </source>
</evidence>
<dbReference type="PANTHER" id="PTHR42718">
    <property type="entry name" value="MAJOR FACILITATOR SUPERFAMILY MULTIDRUG TRANSPORTER MFSC"/>
    <property type="match status" value="1"/>
</dbReference>
<dbReference type="SUPFAM" id="SSF103473">
    <property type="entry name" value="MFS general substrate transporter"/>
    <property type="match status" value="1"/>
</dbReference>
<feature type="transmembrane region" description="Helical" evidence="7">
    <location>
        <begin position="200"/>
        <end position="220"/>
    </location>
</feature>
<evidence type="ECO:0000259" key="8">
    <source>
        <dbReference type="PROSITE" id="PS50850"/>
    </source>
</evidence>
<keyword evidence="5 7" id="KW-1133">Transmembrane helix</keyword>
<keyword evidence="10" id="KW-1185">Reference proteome</keyword>
<keyword evidence="2" id="KW-0813">Transport</keyword>
<feature type="transmembrane region" description="Helical" evidence="7">
    <location>
        <begin position="80"/>
        <end position="98"/>
    </location>
</feature>
<dbReference type="PROSITE" id="PS50850">
    <property type="entry name" value="MFS"/>
    <property type="match status" value="1"/>
</dbReference>
<evidence type="ECO:0000313" key="9">
    <source>
        <dbReference type="EMBL" id="GAP00332.1"/>
    </source>
</evidence>
<dbReference type="CDD" id="cd17321">
    <property type="entry name" value="MFS_MMR_MDR_like"/>
    <property type="match status" value="1"/>
</dbReference>
<feature type="transmembrane region" description="Helical" evidence="7">
    <location>
        <begin position="272"/>
        <end position="292"/>
    </location>
</feature>
<gene>
    <name evidence="9" type="ORF">FFIC_283490</name>
</gene>
<feature type="transmembrane region" description="Helical" evidence="7">
    <location>
        <begin position="12"/>
        <end position="36"/>
    </location>
</feature>
<evidence type="ECO:0000256" key="3">
    <source>
        <dbReference type="ARBA" id="ARBA00022475"/>
    </source>
</evidence>
<keyword evidence="6 7" id="KW-0472">Membrane</keyword>
<dbReference type="PRINTS" id="PR01036">
    <property type="entry name" value="TCRTETB"/>
</dbReference>
<dbReference type="OrthoDB" id="2321349at2"/>
<protein>
    <submittedName>
        <fullName evidence="9">MFS family permease</fullName>
    </submittedName>
</protein>
<dbReference type="EMBL" id="DF968005">
    <property type="protein sequence ID" value="GAP00332.1"/>
    <property type="molecule type" value="Genomic_DNA"/>
</dbReference>
<dbReference type="RefSeq" id="WP_061993634.1">
    <property type="nucleotide sequence ID" value="NZ_DF968005.1"/>
</dbReference>
<comment type="subcellular location">
    <subcellularLocation>
        <location evidence="1">Cell membrane</location>
        <topology evidence="1">Multi-pass membrane protein</topology>
    </subcellularLocation>
</comment>
<dbReference type="AlphaFoldDB" id="A0A0K8MID7"/>
<feature type="domain" description="Major facilitator superfamily (MFS) profile" evidence="8">
    <location>
        <begin position="14"/>
        <end position="515"/>
    </location>
</feature>
<dbReference type="PANTHER" id="PTHR42718:SF46">
    <property type="entry name" value="BLR6921 PROTEIN"/>
    <property type="match status" value="1"/>
</dbReference>
<keyword evidence="3" id="KW-1003">Cell membrane</keyword>
<dbReference type="Gene3D" id="1.20.1250.20">
    <property type="entry name" value="MFS general substrate transporter like domains"/>
    <property type="match status" value="1"/>
</dbReference>
<feature type="transmembrane region" description="Helical" evidence="7">
    <location>
        <begin position="48"/>
        <end position="68"/>
    </location>
</feature>
<keyword evidence="4 7" id="KW-0812">Transmembrane</keyword>
<dbReference type="NCBIfam" id="TIGR00711">
    <property type="entry name" value="efflux_EmrB"/>
    <property type="match status" value="1"/>
</dbReference>